<sequence>MPLVKTLNTKTIQSIYRFLPVKTIKKRNRVTMKNIYYLCLSLILISCGGQLNEKITIDTPTITEIKIVNKVNCSHAHLTKKEVLIEDKDEIEKIINLMKHSSDIKTRVNTKVNVGFFDIILLDSNNTKYYYTILYTIYNGVILTDLNGSGNHFRNDRLEILIYKLFR</sequence>
<proteinExistence type="predicted"/>
<evidence type="ECO:0000313" key="1">
    <source>
        <dbReference type="EMBL" id="GAA0875052.1"/>
    </source>
</evidence>
<dbReference type="EMBL" id="BAAAFH010000007">
    <property type="protein sequence ID" value="GAA0875052.1"/>
    <property type="molecule type" value="Genomic_DNA"/>
</dbReference>
<organism evidence="1 2">
    <name type="scientific">Wandonia haliotis</name>
    <dbReference type="NCBI Taxonomy" id="574963"/>
    <lineage>
        <taxon>Bacteria</taxon>
        <taxon>Pseudomonadati</taxon>
        <taxon>Bacteroidota</taxon>
        <taxon>Flavobacteriia</taxon>
        <taxon>Flavobacteriales</taxon>
        <taxon>Crocinitomicaceae</taxon>
        <taxon>Wandonia</taxon>
    </lineage>
</organism>
<dbReference type="Proteomes" id="UP001501126">
    <property type="component" value="Unassembled WGS sequence"/>
</dbReference>
<reference evidence="1 2" key="1">
    <citation type="journal article" date="2019" name="Int. J. Syst. Evol. Microbiol.">
        <title>The Global Catalogue of Microorganisms (GCM) 10K type strain sequencing project: providing services to taxonomists for standard genome sequencing and annotation.</title>
        <authorList>
            <consortium name="The Broad Institute Genomics Platform"/>
            <consortium name="The Broad Institute Genome Sequencing Center for Infectious Disease"/>
            <person name="Wu L."/>
            <person name="Ma J."/>
        </authorList>
    </citation>
    <scope>NUCLEOTIDE SEQUENCE [LARGE SCALE GENOMIC DNA]</scope>
    <source>
        <strain evidence="1 2">JCM 16083</strain>
    </source>
</reference>
<protein>
    <submittedName>
        <fullName evidence="1">Uncharacterized protein</fullName>
    </submittedName>
</protein>
<keyword evidence="2" id="KW-1185">Reference proteome</keyword>
<comment type="caution">
    <text evidence="1">The sequence shown here is derived from an EMBL/GenBank/DDBJ whole genome shotgun (WGS) entry which is preliminary data.</text>
</comment>
<name>A0ABN1MP65_9FLAO</name>
<gene>
    <name evidence="1" type="ORF">GCM10009118_14600</name>
</gene>
<evidence type="ECO:0000313" key="2">
    <source>
        <dbReference type="Proteomes" id="UP001501126"/>
    </source>
</evidence>
<accession>A0ABN1MP65</accession>